<organism evidence="2 3">
    <name type="scientific">Bradyrhizobium lupini HPC(L)</name>
    <dbReference type="NCBI Taxonomy" id="1229491"/>
    <lineage>
        <taxon>Bacteria</taxon>
        <taxon>Pseudomonadati</taxon>
        <taxon>Pseudomonadota</taxon>
        <taxon>Alphaproteobacteria</taxon>
        <taxon>Hyphomicrobiales</taxon>
        <taxon>Nitrobacteraceae</taxon>
        <taxon>Bradyrhizobium</taxon>
    </lineage>
</organism>
<dbReference type="InterPro" id="IPR051340">
    <property type="entry name" value="Haloalkane_dehalogenase"/>
</dbReference>
<dbReference type="PRINTS" id="PR00111">
    <property type="entry name" value="ABHYDROLASE"/>
</dbReference>
<accession>A0ABN0HKJ7</accession>
<dbReference type="InterPro" id="IPR000073">
    <property type="entry name" value="AB_hydrolase_1"/>
</dbReference>
<feature type="domain" description="AB hydrolase-1" evidence="1">
    <location>
        <begin position="74"/>
        <end position="320"/>
    </location>
</feature>
<dbReference type="GO" id="GO:0016787">
    <property type="term" value="F:hydrolase activity"/>
    <property type="evidence" value="ECO:0007669"/>
    <property type="project" value="UniProtKB-KW"/>
</dbReference>
<dbReference type="Pfam" id="PF00561">
    <property type="entry name" value="Abhydrolase_1"/>
    <property type="match status" value="1"/>
</dbReference>
<dbReference type="InterPro" id="IPR000639">
    <property type="entry name" value="Epox_hydrolase-like"/>
</dbReference>
<dbReference type="PANTHER" id="PTHR42977">
    <property type="entry name" value="HYDROLASE-RELATED"/>
    <property type="match status" value="1"/>
</dbReference>
<keyword evidence="3" id="KW-1185">Reference proteome</keyword>
<keyword evidence="2" id="KW-0378">Hydrolase</keyword>
<name>A0ABN0HKJ7_RHILU</name>
<sequence>MGSRDLDRSAPSRWAEHRCVTTTEPEPAKRVMMVPGDGEAVRRERVNRCNITHRRMTIGTHSLFFREAGPIEAPVLLLPHGYPCSSYQYRRLMPALADQWRTVAFDWPGFGYSDTPDPAEFGYDFDAYAEVLNNVAEALRLERYALWLHDYGSQIGLRHAIAHPERIAALIIQNGDIYEDVLGPKYETIKAWWADKSPEKHRPLAEAVSEDGFREEFVGEVSEEVASLVPPDLWKLHWPLMDTPTRKMVAVRLMEKLEENLDWFPRYQGYLREHRPPTLVVWGPQDGYMPEASAQAYRRDLPDAELHILSEAGHWLLETHLEQALPLVRDFLARTFR</sequence>
<dbReference type="SUPFAM" id="SSF53474">
    <property type="entry name" value="alpha/beta-Hydrolases"/>
    <property type="match status" value="1"/>
</dbReference>
<dbReference type="InterPro" id="IPR029058">
    <property type="entry name" value="AB_hydrolase_fold"/>
</dbReference>
<comment type="caution">
    <text evidence="2">The sequence shown here is derived from an EMBL/GenBank/DDBJ whole genome shotgun (WGS) entry which is preliminary data.</text>
</comment>
<dbReference type="Proteomes" id="UP000017668">
    <property type="component" value="Unassembled WGS sequence"/>
</dbReference>
<protein>
    <submittedName>
        <fullName evidence="2">Alpha/beta hydrolase fold protein</fullName>
    </submittedName>
</protein>
<evidence type="ECO:0000313" key="3">
    <source>
        <dbReference type="Proteomes" id="UP000017668"/>
    </source>
</evidence>
<proteinExistence type="predicted"/>
<evidence type="ECO:0000313" key="2">
    <source>
        <dbReference type="EMBL" id="EKJ95143.1"/>
    </source>
</evidence>
<dbReference type="PANTHER" id="PTHR42977:SF1">
    <property type="entry name" value="BLR6576 PROTEIN"/>
    <property type="match status" value="1"/>
</dbReference>
<reference evidence="2 3" key="1">
    <citation type="journal article" date="2013" name="Genome Announc.">
        <title>Genome Sequence of Rhizobium lupini HPC(L) Isolated from Saline Desert Soil, Kutch (Gujarat).</title>
        <authorList>
            <person name="Agarwal L."/>
            <person name="Purohit H.J."/>
        </authorList>
    </citation>
    <scope>NUCLEOTIDE SEQUENCE [LARGE SCALE GENOMIC DNA]</scope>
    <source>
        <strain evidence="3">HPC(L)</strain>
    </source>
</reference>
<dbReference type="EMBL" id="AMQQ01000021">
    <property type="protein sequence ID" value="EKJ95143.1"/>
    <property type="molecule type" value="Genomic_DNA"/>
</dbReference>
<dbReference type="Gene3D" id="3.40.50.1820">
    <property type="entry name" value="alpha/beta hydrolase"/>
    <property type="match status" value="1"/>
</dbReference>
<dbReference type="PRINTS" id="PR00412">
    <property type="entry name" value="EPOXHYDRLASE"/>
</dbReference>
<gene>
    <name evidence="2" type="ORF">C241_15343</name>
</gene>
<evidence type="ECO:0000259" key="1">
    <source>
        <dbReference type="Pfam" id="PF00561"/>
    </source>
</evidence>